<dbReference type="PANTHER" id="PTHR43022">
    <property type="entry name" value="PROTEIN SMF"/>
    <property type="match status" value="1"/>
</dbReference>
<dbReference type="SUPFAM" id="SSF102405">
    <property type="entry name" value="MCP/YpsA-like"/>
    <property type="match status" value="1"/>
</dbReference>
<dbReference type="NCBIfam" id="TIGR00732">
    <property type="entry name" value="dprA"/>
    <property type="match status" value="1"/>
</dbReference>
<dbReference type="PANTHER" id="PTHR43022:SF1">
    <property type="entry name" value="PROTEIN SMF"/>
    <property type="match status" value="1"/>
</dbReference>
<dbReference type="Gene3D" id="1.10.10.10">
    <property type="entry name" value="Winged helix-like DNA-binding domain superfamily/Winged helix DNA-binding domain"/>
    <property type="match status" value="1"/>
</dbReference>
<evidence type="ECO:0000313" key="4">
    <source>
        <dbReference type="Proteomes" id="UP000182569"/>
    </source>
</evidence>
<proteinExistence type="inferred from homology"/>
<dbReference type="Proteomes" id="UP000182569">
    <property type="component" value="Chromosome"/>
</dbReference>
<dbReference type="Pfam" id="PF02481">
    <property type="entry name" value="DNA_processg_A"/>
    <property type="match status" value="1"/>
</dbReference>
<evidence type="ECO:0000313" key="3">
    <source>
        <dbReference type="EMBL" id="APC40930.1"/>
    </source>
</evidence>
<keyword evidence="4" id="KW-1185">Reference proteome</keyword>
<sequence length="360" mass="40787">MNDYDIWFSLVKLSPKIKLKLINDFHNTQQIWYYGVRNKKTEYFNNTLINVLTHAWSDKEIDNVRRNLETNEIKSIQYYEDGYPQKLKNYDDAPYTLFYKGNIMPLNEGYNISVVGSRKYSNYGKDVTKIICSDLCASKVNIISGMAKGIDTFAHESCLTNEGYTCAVLGSGLDVIYPKENYRIFNEIVQKGAVISEFLPGTPPYAYNFPQRNRIISALGDIIIVIEAGEKSGSLITANLALEQGKDVMAVPGSIFSFESKGTNKLIKDGAFPLTSSNDIFEILGIDIKTEKNTTVRSLNSKLSEKIYSIISDSPLHINDIIRITSIDIKQLYEVLFEMQIKNEVLCLAGNYYVRVNDKI</sequence>
<evidence type="ECO:0000256" key="1">
    <source>
        <dbReference type="ARBA" id="ARBA00006525"/>
    </source>
</evidence>
<name>A0A1J0GHT1_9CLOT</name>
<feature type="domain" description="Smf/DprA SLOG" evidence="2">
    <location>
        <begin position="76"/>
        <end position="283"/>
    </location>
</feature>
<dbReference type="InterPro" id="IPR036388">
    <property type="entry name" value="WH-like_DNA-bd_sf"/>
</dbReference>
<dbReference type="AlphaFoldDB" id="A0A1J0GHT1"/>
<protein>
    <submittedName>
        <fullName evidence="3">DNA protecting protein DprA</fullName>
    </submittedName>
</protein>
<dbReference type="RefSeq" id="WP_071613223.1">
    <property type="nucleotide sequence ID" value="NZ_CP015756.1"/>
</dbReference>
<dbReference type="OrthoDB" id="9785707at2"/>
<accession>A0A1J0GHT1</accession>
<organism evidence="3 4">
    <name type="scientific">Clostridium estertheticum subsp. estertheticum</name>
    <dbReference type="NCBI Taxonomy" id="1552"/>
    <lineage>
        <taxon>Bacteria</taxon>
        <taxon>Bacillati</taxon>
        <taxon>Bacillota</taxon>
        <taxon>Clostridia</taxon>
        <taxon>Eubacteriales</taxon>
        <taxon>Clostridiaceae</taxon>
        <taxon>Clostridium</taxon>
    </lineage>
</organism>
<dbReference type="STRING" id="1552.A7L45_13045"/>
<dbReference type="Gene3D" id="3.40.50.450">
    <property type="match status" value="1"/>
</dbReference>
<comment type="similarity">
    <text evidence="1">Belongs to the DprA/Smf family.</text>
</comment>
<gene>
    <name evidence="3" type="ORF">A7L45_13045</name>
</gene>
<dbReference type="EMBL" id="CP015756">
    <property type="protein sequence ID" value="APC40930.1"/>
    <property type="molecule type" value="Genomic_DNA"/>
</dbReference>
<dbReference type="KEGG" id="ceu:A7L45_13045"/>
<evidence type="ECO:0000259" key="2">
    <source>
        <dbReference type="Pfam" id="PF02481"/>
    </source>
</evidence>
<dbReference type="GO" id="GO:0009294">
    <property type="term" value="P:DNA-mediated transformation"/>
    <property type="evidence" value="ECO:0007669"/>
    <property type="project" value="InterPro"/>
</dbReference>
<dbReference type="InterPro" id="IPR057666">
    <property type="entry name" value="DrpA_SLOG"/>
</dbReference>
<dbReference type="InterPro" id="IPR003488">
    <property type="entry name" value="DprA"/>
</dbReference>
<reference evidence="4" key="1">
    <citation type="journal article" date="2016" name="Front. Microbiol.">
        <title>Complete Genome Sequence of Clostridium estertheticum DSM 8809, a Microbe Identified in Spoiled Vacuum Packed Beef.</title>
        <authorList>
            <person name="Yu Z."/>
            <person name="Gunn L."/>
            <person name="Brennan E."/>
            <person name="Reid R."/>
            <person name="Wall P.G."/>
            <person name="Gaora O.P."/>
            <person name="Hurley D."/>
            <person name="Bolton D."/>
            <person name="Fanning S."/>
        </authorList>
    </citation>
    <scope>NUCLEOTIDE SEQUENCE [LARGE SCALE GENOMIC DNA]</scope>
    <source>
        <strain evidence="4">DSM 8809</strain>
    </source>
</reference>